<dbReference type="OrthoDB" id="1932312at2759"/>
<evidence type="ECO:0000313" key="1">
    <source>
        <dbReference type="EMBL" id="VDM74521.1"/>
    </source>
</evidence>
<protein>
    <submittedName>
        <fullName evidence="1">Uncharacterized protein</fullName>
    </submittedName>
</protein>
<proteinExistence type="predicted"/>
<name>A0A3P7ING2_STRVU</name>
<keyword evidence="2" id="KW-1185">Reference proteome</keyword>
<evidence type="ECO:0000313" key="2">
    <source>
        <dbReference type="Proteomes" id="UP000270094"/>
    </source>
</evidence>
<dbReference type="Proteomes" id="UP000270094">
    <property type="component" value="Unassembled WGS sequence"/>
</dbReference>
<accession>A0A3P7ING2</accession>
<dbReference type="EMBL" id="UYYB01094515">
    <property type="protein sequence ID" value="VDM74521.1"/>
    <property type="molecule type" value="Genomic_DNA"/>
</dbReference>
<organism evidence="1 2">
    <name type="scientific">Strongylus vulgaris</name>
    <name type="common">Blood worm</name>
    <dbReference type="NCBI Taxonomy" id="40348"/>
    <lineage>
        <taxon>Eukaryota</taxon>
        <taxon>Metazoa</taxon>
        <taxon>Ecdysozoa</taxon>
        <taxon>Nematoda</taxon>
        <taxon>Chromadorea</taxon>
        <taxon>Rhabditida</taxon>
        <taxon>Rhabditina</taxon>
        <taxon>Rhabditomorpha</taxon>
        <taxon>Strongyloidea</taxon>
        <taxon>Strongylidae</taxon>
        <taxon>Strongylus</taxon>
    </lineage>
</organism>
<reference evidence="1 2" key="1">
    <citation type="submission" date="2018-11" db="EMBL/GenBank/DDBJ databases">
        <authorList>
            <consortium name="Pathogen Informatics"/>
        </authorList>
    </citation>
    <scope>NUCLEOTIDE SEQUENCE [LARGE SCALE GENOMIC DNA]</scope>
</reference>
<sequence>MMAKLEDGSRETGHGGHVIVSADLQGCIKIMLNRPKCAKSVRLTGVNAQCLRDFLQRGAAHLQTVRSPHWCIETECCFVGRLNPFHRRVSVWFK</sequence>
<dbReference type="AlphaFoldDB" id="A0A3P7ING2"/>
<gene>
    <name evidence="1" type="ORF">SVUK_LOCUS9519</name>
</gene>